<protein>
    <recommendedName>
        <fullName evidence="1">COMMD9 N-terminal domain-containing protein</fullName>
    </recommendedName>
</protein>
<dbReference type="PANTHER" id="PTHR15663:SF4">
    <property type="entry name" value="COMM DOMAIN-CONTAINING PROTEIN 9"/>
    <property type="match status" value="1"/>
</dbReference>
<sequence>MSETAPLLAFLSAPSKRAVDEFCTACFGVRHDHDAASELIAPAAAQFGVSKADAAALQQAVMQMIADALRAGDAEQLASLFPDDFHADLRTLLVRVLQHHYDEWLTTSRAEGVSSMQQLNHASWQVYHKADPRGIAALPTVLLGLDVSMPGAAPGSTGQQQLLNVEMRPEQLRSMLDGLNMIKEKLSQV</sequence>
<feature type="domain" description="COMMD9 N-terminal" evidence="1">
    <location>
        <begin position="16"/>
        <end position="90"/>
    </location>
</feature>
<dbReference type="AlphaFoldDB" id="A0A7S0Q403"/>
<organism evidence="2">
    <name type="scientific">Coccolithus braarudii</name>
    <dbReference type="NCBI Taxonomy" id="221442"/>
    <lineage>
        <taxon>Eukaryota</taxon>
        <taxon>Haptista</taxon>
        <taxon>Haptophyta</taxon>
        <taxon>Prymnesiophyceae</taxon>
        <taxon>Coccolithales</taxon>
        <taxon>Coccolithaceae</taxon>
        <taxon>Coccolithus</taxon>
    </lineage>
</organism>
<dbReference type="Pfam" id="PF20923">
    <property type="entry name" value="COMMD9_HN"/>
    <property type="match status" value="1"/>
</dbReference>
<gene>
    <name evidence="2" type="ORF">CPEL01642_LOCUS15747</name>
</gene>
<accession>A0A7S0Q403</accession>
<evidence type="ECO:0000313" key="2">
    <source>
        <dbReference type="EMBL" id="CAD8612367.1"/>
    </source>
</evidence>
<dbReference type="InterPro" id="IPR037360">
    <property type="entry name" value="COMMD9"/>
</dbReference>
<evidence type="ECO:0000259" key="1">
    <source>
        <dbReference type="Pfam" id="PF20923"/>
    </source>
</evidence>
<dbReference type="InterPro" id="IPR048676">
    <property type="entry name" value="COMMD9_N"/>
</dbReference>
<proteinExistence type="predicted"/>
<dbReference type="PANTHER" id="PTHR15663">
    <property type="entry name" value="COMM DOMAIN-CONTAINING PROTEIN 9"/>
    <property type="match status" value="1"/>
</dbReference>
<dbReference type="EMBL" id="HBEY01033044">
    <property type="protein sequence ID" value="CAD8612367.1"/>
    <property type="molecule type" value="Transcribed_RNA"/>
</dbReference>
<name>A0A7S0Q403_9EUKA</name>
<reference evidence="2" key="1">
    <citation type="submission" date="2021-01" db="EMBL/GenBank/DDBJ databases">
        <authorList>
            <person name="Corre E."/>
            <person name="Pelletier E."/>
            <person name="Niang G."/>
            <person name="Scheremetjew M."/>
            <person name="Finn R."/>
            <person name="Kale V."/>
            <person name="Holt S."/>
            <person name="Cochrane G."/>
            <person name="Meng A."/>
            <person name="Brown T."/>
            <person name="Cohen L."/>
        </authorList>
    </citation>
    <scope>NUCLEOTIDE SEQUENCE</scope>
    <source>
        <strain evidence="2">PLY182g</strain>
    </source>
</reference>